<feature type="compositionally biased region" description="Pro residues" evidence="2">
    <location>
        <begin position="395"/>
        <end position="408"/>
    </location>
</feature>
<proteinExistence type="predicted"/>
<dbReference type="InterPro" id="IPR035892">
    <property type="entry name" value="C2_domain_sf"/>
</dbReference>
<evidence type="ECO:0000259" key="3">
    <source>
        <dbReference type="PROSITE" id="PS51182"/>
    </source>
</evidence>
<name>A0A9W3DFQ6_RAPSA</name>
<accession>A0A9W3DFQ6</accession>
<evidence type="ECO:0000313" key="5">
    <source>
        <dbReference type="RefSeq" id="XP_056862476.1"/>
    </source>
</evidence>
<feature type="compositionally biased region" description="Pro residues" evidence="2">
    <location>
        <begin position="683"/>
        <end position="704"/>
    </location>
</feature>
<dbReference type="PROSITE" id="PS51182">
    <property type="entry name" value="C2_TENSIN"/>
    <property type="match status" value="2"/>
</dbReference>
<dbReference type="GO" id="GO:0004721">
    <property type="term" value="F:phosphoprotein phosphatase activity"/>
    <property type="evidence" value="ECO:0007669"/>
    <property type="project" value="UniProtKB-KW"/>
</dbReference>
<organism evidence="4 5">
    <name type="scientific">Raphanus sativus</name>
    <name type="common">Radish</name>
    <name type="synonym">Raphanus raphanistrum var. sativus</name>
    <dbReference type="NCBI Taxonomy" id="3726"/>
    <lineage>
        <taxon>Eukaryota</taxon>
        <taxon>Viridiplantae</taxon>
        <taxon>Streptophyta</taxon>
        <taxon>Embryophyta</taxon>
        <taxon>Tracheophyta</taxon>
        <taxon>Spermatophyta</taxon>
        <taxon>Magnoliopsida</taxon>
        <taxon>eudicotyledons</taxon>
        <taxon>Gunneridae</taxon>
        <taxon>Pentapetalae</taxon>
        <taxon>rosids</taxon>
        <taxon>malvids</taxon>
        <taxon>Brassicales</taxon>
        <taxon>Brassicaceae</taxon>
        <taxon>Brassiceae</taxon>
        <taxon>Raphanus</taxon>
    </lineage>
</organism>
<dbReference type="PANTHER" id="PTHR45733:SF10">
    <property type="entry name" value="FORMIN-LIKE PROTEIN 15A-RELATED"/>
    <property type="match status" value="1"/>
</dbReference>
<evidence type="ECO:0000313" key="4">
    <source>
        <dbReference type="Proteomes" id="UP000504610"/>
    </source>
</evidence>
<feature type="region of interest" description="Disordered" evidence="2">
    <location>
        <begin position="392"/>
        <end position="436"/>
    </location>
</feature>
<dbReference type="InterPro" id="IPR029021">
    <property type="entry name" value="Prot-tyrosine_phosphatase-like"/>
</dbReference>
<keyword evidence="1" id="KW-0378">Hydrolase</keyword>
<protein>
    <submittedName>
        <fullName evidence="5">Formin-like protein 20</fullName>
    </submittedName>
</protein>
<evidence type="ECO:0000256" key="2">
    <source>
        <dbReference type="SAM" id="MobiDB-lite"/>
    </source>
</evidence>
<dbReference type="SMART" id="SM01326">
    <property type="entry name" value="PTEN_C2"/>
    <property type="match status" value="2"/>
</dbReference>
<reference evidence="5" key="2">
    <citation type="submission" date="2025-08" db="UniProtKB">
        <authorList>
            <consortium name="RefSeq"/>
        </authorList>
    </citation>
    <scope>IDENTIFICATION</scope>
    <source>
        <tissue evidence="5">Leaf</tissue>
    </source>
</reference>
<feature type="domain" description="C2 tensin-type" evidence="3">
    <location>
        <begin position="207"/>
        <end position="342"/>
    </location>
</feature>
<dbReference type="InterPro" id="IPR014020">
    <property type="entry name" value="Tensin_C2-dom"/>
</dbReference>
<feature type="region of interest" description="Disordered" evidence="2">
    <location>
        <begin position="341"/>
        <end position="379"/>
    </location>
</feature>
<feature type="compositionally biased region" description="Basic and acidic residues" evidence="2">
    <location>
        <begin position="659"/>
        <end position="672"/>
    </location>
</feature>
<reference evidence="4" key="1">
    <citation type="journal article" date="2019" name="Database">
        <title>The radish genome database (RadishGD): an integrated information resource for radish genomics.</title>
        <authorList>
            <person name="Yu H.J."/>
            <person name="Baek S."/>
            <person name="Lee Y.J."/>
            <person name="Cho A."/>
            <person name="Mun J.H."/>
        </authorList>
    </citation>
    <scope>NUCLEOTIDE SEQUENCE [LARGE SCALE GENOMIC DNA]</scope>
    <source>
        <strain evidence="4">cv. WK10039</strain>
    </source>
</reference>
<feature type="domain" description="C2 tensin-type" evidence="3">
    <location>
        <begin position="468"/>
        <end position="607"/>
    </location>
</feature>
<gene>
    <name evidence="5" type="primary">LOC130510145</name>
</gene>
<evidence type="ECO:0000256" key="1">
    <source>
        <dbReference type="ARBA" id="ARBA00022912"/>
    </source>
</evidence>
<dbReference type="Pfam" id="PF10409">
    <property type="entry name" value="PTEN_C2"/>
    <property type="match status" value="2"/>
</dbReference>
<dbReference type="InterPro" id="IPR051144">
    <property type="entry name" value="Formin_homology_domain"/>
</dbReference>
<dbReference type="Gene3D" id="3.90.190.10">
    <property type="entry name" value="Protein tyrosine phosphatase superfamily"/>
    <property type="match status" value="1"/>
</dbReference>
<dbReference type="Proteomes" id="UP000504610">
    <property type="component" value="Chromosome 3"/>
</dbReference>
<dbReference type="PANTHER" id="PTHR45733">
    <property type="entry name" value="FORMIN-J"/>
    <property type="match status" value="1"/>
</dbReference>
<feature type="compositionally biased region" description="Pro residues" evidence="2">
    <location>
        <begin position="343"/>
        <end position="361"/>
    </location>
</feature>
<dbReference type="OrthoDB" id="1108200at2759"/>
<sequence length="704" mass="79436">MSLFRPYIYKKHPDCLLEISERVYVFDSCLSNDVVMGGDEYTLYLVDVVSQLQDHFPETSSCVLVSNFGEQRSQISDVLSHYNMTVMNYPCHYKSCPLLPLEIIHHFLKLSESWLSSPSPSFGDQRNVLLLHCERGAWPLLAFMLSVLLLYRKQYQSEEKTLELVYKHAPEELLHLSSPLNPLPSQLRYLEYISRRNLDSDDWLPVDTPLLLDCLVLRDLPRFEGREGCRPVLRVYGQDPRNRSILVFSTPKTMKQTRLYQQEECNLVKLDIKCRVQGDIVLECIHLHDDLVREEMVFRIMFHTAFIRGNVLMVQRNEIDVLWDAMDQFPKEFKAEVHFSSTVPPPPMCRGTTPTPPPPPGSRGLEASPPPPLPKGAAVDLKGTQRKCGLLCPMYGPPPLPPPPPPPTMRRGASPSNTPPPPMKPGNPPPPPPPPGYRWPRVPLPPMFRLKPLYISRRPIASEWLPLDTPLLLDCLILRGLPHFEGREGFRPILRVCGQDPRAIANKSSIVLFSTPKSENHTHLYQNEECILVKLDIKCLVQGDVVLECVILHDDLVREEMIFRIMFNTESVRGNILIVQPDEMDILWDAKDQFPSEFKAEVLFSGADAMVSTTIAAALVSDDENDFDITSPEELHGIKEIFSDVIGGTASDEPSEVLDSNHKDGMHAETSKKGPTPMRRGAPIPPPPPSRRLAPPPPSGGSFP</sequence>
<keyword evidence="4" id="KW-1185">Reference proteome</keyword>
<dbReference type="KEGG" id="rsz:130510145"/>
<dbReference type="Gene3D" id="2.60.40.1110">
    <property type="match status" value="2"/>
</dbReference>
<dbReference type="GeneID" id="130510145"/>
<dbReference type="SUPFAM" id="SSF49562">
    <property type="entry name" value="C2 domain (Calcium/lipid-binding domain, CaLB)"/>
    <property type="match status" value="2"/>
</dbReference>
<keyword evidence="1" id="KW-0904">Protein phosphatase</keyword>
<dbReference type="SUPFAM" id="SSF52799">
    <property type="entry name" value="(Phosphotyrosine protein) phosphatases II"/>
    <property type="match status" value="1"/>
</dbReference>
<dbReference type="RefSeq" id="XP_056862476.1">
    <property type="nucleotide sequence ID" value="XM_057006496.1"/>
</dbReference>
<feature type="compositionally biased region" description="Pro residues" evidence="2">
    <location>
        <begin position="417"/>
        <end position="436"/>
    </location>
</feature>
<feature type="region of interest" description="Disordered" evidence="2">
    <location>
        <begin position="649"/>
        <end position="704"/>
    </location>
</feature>
<dbReference type="AlphaFoldDB" id="A0A9W3DFQ6"/>